<evidence type="ECO:0000256" key="5">
    <source>
        <dbReference type="ARBA" id="ARBA00023136"/>
    </source>
</evidence>
<keyword evidence="4 6" id="KW-1133">Transmembrane helix</keyword>
<comment type="subcellular location">
    <subcellularLocation>
        <location evidence="1">Cell membrane</location>
        <topology evidence="1">Multi-pass membrane protein</topology>
    </subcellularLocation>
</comment>
<feature type="transmembrane region" description="Helical" evidence="6">
    <location>
        <begin position="228"/>
        <end position="248"/>
    </location>
</feature>
<dbReference type="NCBIfam" id="NF033808">
    <property type="entry name" value="copper_CopD"/>
    <property type="match status" value="1"/>
</dbReference>
<dbReference type="GO" id="GO:0006825">
    <property type="term" value="P:copper ion transport"/>
    <property type="evidence" value="ECO:0007669"/>
    <property type="project" value="InterPro"/>
</dbReference>
<evidence type="ECO:0000256" key="6">
    <source>
        <dbReference type="SAM" id="Phobius"/>
    </source>
</evidence>
<dbReference type="InterPro" id="IPR008457">
    <property type="entry name" value="Cu-R_CopD_dom"/>
</dbReference>
<feature type="transmembrane region" description="Helical" evidence="6">
    <location>
        <begin position="269"/>
        <end position="289"/>
    </location>
</feature>
<keyword evidence="9" id="KW-1185">Reference proteome</keyword>
<dbReference type="KEGG" id="bgv:CAL12_10520"/>
<evidence type="ECO:0000313" key="9">
    <source>
        <dbReference type="Proteomes" id="UP000194151"/>
    </source>
</evidence>
<dbReference type="InterPro" id="IPR047689">
    <property type="entry name" value="CopD"/>
</dbReference>
<reference evidence="8 9" key="1">
    <citation type="submission" date="2017-05" db="EMBL/GenBank/DDBJ databases">
        <title>Complete and WGS of Bordetella genogroups.</title>
        <authorList>
            <person name="Spilker T."/>
            <person name="LiPuma J."/>
        </authorList>
    </citation>
    <scope>NUCLEOTIDE SEQUENCE [LARGE SCALE GENOMIC DNA]</scope>
    <source>
        <strain evidence="8 9">AU19157</strain>
    </source>
</reference>
<evidence type="ECO:0000256" key="2">
    <source>
        <dbReference type="ARBA" id="ARBA00022475"/>
    </source>
</evidence>
<dbReference type="OrthoDB" id="8724681at2"/>
<dbReference type="EMBL" id="CP021108">
    <property type="protein sequence ID" value="ARP81230.1"/>
    <property type="molecule type" value="Genomic_DNA"/>
</dbReference>
<evidence type="ECO:0000256" key="1">
    <source>
        <dbReference type="ARBA" id="ARBA00004651"/>
    </source>
</evidence>
<feature type="transmembrane region" description="Helical" evidence="6">
    <location>
        <begin position="89"/>
        <end position="111"/>
    </location>
</feature>
<evidence type="ECO:0000313" key="8">
    <source>
        <dbReference type="EMBL" id="ARP81230.1"/>
    </source>
</evidence>
<protein>
    <recommendedName>
        <fullName evidence="7">Copper resistance protein D domain-containing protein</fullName>
    </recommendedName>
</protein>
<evidence type="ECO:0000259" key="7">
    <source>
        <dbReference type="Pfam" id="PF05425"/>
    </source>
</evidence>
<accession>A0A1W6YJJ8</accession>
<keyword evidence="3 6" id="KW-0812">Transmembrane</keyword>
<proteinExistence type="predicted"/>
<dbReference type="AlphaFoldDB" id="A0A1W6YJJ8"/>
<dbReference type="PANTHER" id="PTHR34820">
    <property type="entry name" value="INNER MEMBRANE PROTEIN YEBZ"/>
    <property type="match status" value="1"/>
</dbReference>
<evidence type="ECO:0000256" key="4">
    <source>
        <dbReference type="ARBA" id="ARBA00022989"/>
    </source>
</evidence>
<feature type="transmembrane region" description="Helical" evidence="6">
    <location>
        <begin position="50"/>
        <end position="69"/>
    </location>
</feature>
<feature type="transmembrane region" description="Helical" evidence="6">
    <location>
        <begin position="12"/>
        <end position="29"/>
    </location>
</feature>
<dbReference type="GO" id="GO:0005886">
    <property type="term" value="C:plasma membrane"/>
    <property type="evidence" value="ECO:0007669"/>
    <property type="project" value="UniProtKB-SubCell"/>
</dbReference>
<keyword evidence="5 6" id="KW-0472">Membrane</keyword>
<feature type="transmembrane region" description="Helical" evidence="6">
    <location>
        <begin position="187"/>
        <end position="208"/>
    </location>
</feature>
<dbReference type="Pfam" id="PF05425">
    <property type="entry name" value="CopD"/>
    <property type="match status" value="1"/>
</dbReference>
<evidence type="ECO:0000256" key="3">
    <source>
        <dbReference type="ARBA" id="ARBA00022692"/>
    </source>
</evidence>
<dbReference type="Proteomes" id="UP000194151">
    <property type="component" value="Chromosome"/>
</dbReference>
<sequence>MLATFATCRFLAYAASVLLFGTSAMLALADSRGLRSALELAVRRSMLISAFVGMLAVLAMLPLQVVNIAEDWHSVMDGHMLGAVAFETRFGWAWCTRVIAVAAVTLAIVLFPAGKVRLKLWLTASALLPAGLSGHAAMQEGWPGVAHAGCDMLHCLAAAFWIGSLPVFLLLLRLYEDPVRKQHATRALMRFSFLGHCAVATLLISGLVNSVFILQSTTISLASRYQELLLVKVFVAIAMVALALLNRYRWIPLVRTRKRAALRQIRRNTVLEILAGGFALALVSVFGLLSP</sequence>
<organism evidence="8 9">
    <name type="scientific">Bordetella genomosp. 8</name>
    <dbReference type="NCBI Taxonomy" id="1416806"/>
    <lineage>
        <taxon>Bacteria</taxon>
        <taxon>Pseudomonadati</taxon>
        <taxon>Pseudomonadota</taxon>
        <taxon>Betaproteobacteria</taxon>
        <taxon>Burkholderiales</taxon>
        <taxon>Alcaligenaceae</taxon>
        <taxon>Bordetella</taxon>
    </lineage>
</organism>
<gene>
    <name evidence="8" type="ORF">CAL12_10520</name>
</gene>
<dbReference type="RefSeq" id="WP_086064426.1">
    <property type="nucleotide sequence ID" value="NZ_CP021108.1"/>
</dbReference>
<dbReference type="InterPro" id="IPR032694">
    <property type="entry name" value="CopC/D"/>
</dbReference>
<feature type="transmembrane region" description="Helical" evidence="6">
    <location>
        <begin position="118"/>
        <end position="138"/>
    </location>
</feature>
<feature type="transmembrane region" description="Helical" evidence="6">
    <location>
        <begin position="158"/>
        <end position="175"/>
    </location>
</feature>
<keyword evidence="2" id="KW-1003">Cell membrane</keyword>
<dbReference type="PANTHER" id="PTHR34820:SF4">
    <property type="entry name" value="INNER MEMBRANE PROTEIN YEBZ"/>
    <property type="match status" value="1"/>
</dbReference>
<feature type="domain" description="Copper resistance protein D" evidence="7">
    <location>
        <begin position="186"/>
        <end position="285"/>
    </location>
</feature>
<dbReference type="STRING" id="1416806.CAL12_10520"/>
<name>A0A1W6YJJ8_9BORD</name>